<accession>A0A6J2RXW9</accession>
<gene>
    <name evidence="13" type="primary">LOC115026494</name>
</gene>
<evidence type="ECO:0000256" key="9">
    <source>
        <dbReference type="ARBA" id="ARBA00023242"/>
    </source>
</evidence>
<protein>
    <recommendedName>
        <fullName evidence="3">histone deacetylase</fullName>
        <ecNumber evidence="3">3.5.1.98</ecNumber>
    </recommendedName>
</protein>
<keyword evidence="4" id="KW-0678">Repressor</keyword>
<evidence type="ECO:0000256" key="2">
    <source>
        <dbReference type="ARBA" id="ARBA00007738"/>
    </source>
</evidence>
<dbReference type="AlphaFoldDB" id="A0A6J2RXW9"/>
<organism evidence="12 13">
    <name type="scientific">Cottoperca gobio</name>
    <name type="common">Frogmouth</name>
    <name type="synonym">Aphritis gobio</name>
    <dbReference type="NCBI Taxonomy" id="56716"/>
    <lineage>
        <taxon>Eukaryota</taxon>
        <taxon>Metazoa</taxon>
        <taxon>Chordata</taxon>
        <taxon>Craniata</taxon>
        <taxon>Vertebrata</taxon>
        <taxon>Euteleostomi</taxon>
        <taxon>Actinopterygii</taxon>
        <taxon>Neopterygii</taxon>
        <taxon>Teleostei</taxon>
        <taxon>Neoteleostei</taxon>
        <taxon>Acanthomorphata</taxon>
        <taxon>Eupercaria</taxon>
        <taxon>Perciformes</taxon>
        <taxon>Notothenioidei</taxon>
        <taxon>Bovichtidae</taxon>
        <taxon>Cottoperca</taxon>
    </lineage>
</organism>
<feature type="domain" description="Histone deacetylase glutamine rich N-terminal" evidence="11">
    <location>
        <begin position="84"/>
        <end position="131"/>
    </location>
</feature>
<evidence type="ECO:0000256" key="8">
    <source>
        <dbReference type="ARBA" id="ARBA00023163"/>
    </source>
</evidence>
<evidence type="ECO:0000313" key="12">
    <source>
        <dbReference type="Proteomes" id="UP000504630"/>
    </source>
</evidence>
<dbReference type="Gene3D" id="6.10.250.1550">
    <property type="match status" value="1"/>
</dbReference>
<dbReference type="RefSeq" id="XP_029315201.1">
    <property type="nucleotide sequence ID" value="XM_029459341.1"/>
</dbReference>
<proteinExistence type="inferred from homology"/>
<keyword evidence="12" id="KW-1185">Reference proteome</keyword>
<name>A0A6J2RXW9_COTGO</name>
<evidence type="ECO:0000313" key="13">
    <source>
        <dbReference type="RefSeq" id="XP_029315201.1"/>
    </source>
</evidence>
<dbReference type="Proteomes" id="UP000504630">
    <property type="component" value="Chromosome 21"/>
</dbReference>
<sequence length="132" mass="15052">MSAHSRSVDVSTAALPMQVPPTTTAILPMDLRVVDHPHLHHHHLHLHHQQPPFSLVPQPHPTPPVSTACPVSSEPGRGPVINHQEQQLQQELVTLKHKQQLQRQLLIAEFQRQHEQLSRQHEVQLQEHIKLS</sequence>
<keyword evidence="9" id="KW-0539">Nucleus</keyword>
<evidence type="ECO:0000256" key="5">
    <source>
        <dbReference type="ARBA" id="ARBA00022801"/>
    </source>
</evidence>
<evidence type="ECO:0000256" key="6">
    <source>
        <dbReference type="ARBA" id="ARBA00022853"/>
    </source>
</evidence>
<dbReference type="EC" id="3.5.1.98" evidence="3"/>
<comment type="similarity">
    <text evidence="2">Belongs to the histone deacetylase family. HD type 2 subfamily.</text>
</comment>
<dbReference type="InterPro" id="IPR024643">
    <property type="entry name" value="Hist_deacetylase_Gln_rich_N"/>
</dbReference>
<evidence type="ECO:0000259" key="11">
    <source>
        <dbReference type="Pfam" id="PF12203"/>
    </source>
</evidence>
<keyword evidence="5" id="KW-0378">Hydrolase</keyword>
<evidence type="ECO:0000256" key="10">
    <source>
        <dbReference type="SAM" id="MobiDB-lite"/>
    </source>
</evidence>
<feature type="region of interest" description="Disordered" evidence="10">
    <location>
        <begin position="59"/>
        <end position="80"/>
    </location>
</feature>
<keyword evidence="7" id="KW-0805">Transcription regulation</keyword>
<evidence type="ECO:0000256" key="4">
    <source>
        <dbReference type="ARBA" id="ARBA00022491"/>
    </source>
</evidence>
<reference evidence="13" key="1">
    <citation type="submission" date="2025-08" db="UniProtKB">
        <authorList>
            <consortium name="RefSeq"/>
        </authorList>
    </citation>
    <scope>IDENTIFICATION</scope>
</reference>
<dbReference type="GO" id="GO:0141221">
    <property type="term" value="F:histone deacetylase activity, hydrolytic mechanism"/>
    <property type="evidence" value="ECO:0007669"/>
    <property type="project" value="UniProtKB-EC"/>
</dbReference>
<dbReference type="PANTHER" id="PTHR45364:SF13">
    <property type="entry name" value="HISTONE DEACETYLASE"/>
    <property type="match status" value="1"/>
</dbReference>
<dbReference type="PANTHER" id="PTHR45364">
    <property type="entry name" value="HISTONE DEACETYLASE 9-RELATED"/>
    <property type="match status" value="1"/>
</dbReference>
<dbReference type="KEGG" id="cgob:115026494"/>
<comment type="subcellular location">
    <subcellularLocation>
        <location evidence="1">Nucleus</location>
    </subcellularLocation>
</comment>
<evidence type="ECO:0000256" key="3">
    <source>
        <dbReference type="ARBA" id="ARBA00012111"/>
    </source>
</evidence>
<dbReference type="GO" id="GO:0005634">
    <property type="term" value="C:nucleus"/>
    <property type="evidence" value="ECO:0007669"/>
    <property type="project" value="UniProtKB-SubCell"/>
</dbReference>
<dbReference type="Pfam" id="PF12203">
    <property type="entry name" value="HDAC4_Gln"/>
    <property type="match status" value="1"/>
</dbReference>
<dbReference type="GeneID" id="115026494"/>
<evidence type="ECO:0000256" key="1">
    <source>
        <dbReference type="ARBA" id="ARBA00004123"/>
    </source>
</evidence>
<evidence type="ECO:0000256" key="7">
    <source>
        <dbReference type="ARBA" id="ARBA00023015"/>
    </source>
</evidence>
<keyword evidence="8" id="KW-0804">Transcription</keyword>
<dbReference type="InParanoid" id="A0A6J2RXW9"/>
<dbReference type="OrthoDB" id="8964671at2759"/>
<keyword evidence="6" id="KW-0156">Chromatin regulator</keyword>